<dbReference type="CDD" id="cd01392">
    <property type="entry name" value="HTH_LacI"/>
    <property type="match status" value="1"/>
</dbReference>
<dbReference type="InterPro" id="IPR028082">
    <property type="entry name" value="Peripla_BP_I"/>
</dbReference>
<name>A0A0R2F052_9LACO</name>
<accession>A0A0R2F052</accession>
<evidence type="ECO:0000256" key="3">
    <source>
        <dbReference type="ARBA" id="ARBA00023163"/>
    </source>
</evidence>
<dbReference type="Gene3D" id="3.40.50.2300">
    <property type="match status" value="2"/>
</dbReference>
<comment type="caution">
    <text evidence="5">The sequence shown here is derived from an EMBL/GenBank/DDBJ whole genome shotgun (WGS) entry which is preliminary data.</text>
</comment>
<dbReference type="PANTHER" id="PTHR30146">
    <property type="entry name" value="LACI-RELATED TRANSCRIPTIONAL REPRESSOR"/>
    <property type="match status" value="1"/>
</dbReference>
<reference evidence="5 6" key="1">
    <citation type="journal article" date="2015" name="Genome Announc.">
        <title>Expanding the biotechnology potential of lactobacilli through comparative genomics of 213 strains and associated genera.</title>
        <authorList>
            <person name="Sun Z."/>
            <person name="Harris H.M."/>
            <person name="McCann A."/>
            <person name="Guo C."/>
            <person name="Argimon S."/>
            <person name="Zhang W."/>
            <person name="Yang X."/>
            <person name="Jeffery I.B."/>
            <person name="Cooney J.C."/>
            <person name="Kagawa T.F."/>
            <person name="Liu W."/>
            <person name="Song Y."/>
            <person name="Salvetti E."/>
            <person name="Wrobel A."/>
            <person name="Rasinkangas P."/>
            <person name="Parkhill J."/>
            <person name="Rea M.C."/>
            <person name="O'Sullivan O."/>
            <person name="Ritari J."/>
            <person name="Douillard F.P."/>
            <person name="Paul Ross R."/>
            <person name="Yang R."/>
            <person name="Briner A.E."/>
            <person name="Felis G.E."/>
            <person name="de Vos W.M."/>
            <person name="Barrangou R."/>
            <person name="Klaenhammer T.R."/>
            <person name="Caufield P.W."/>
            <person name="Cui Y."/>
            <person name="Zhang H."/>
            <person name="O'Toole P.W."/>
        </authorList>
    </citation>
    <scope>NUCLEOTIDE SEQUENCE [LARGE SCALE GENOMIC DNA]</scope>
    <source>
        <strain evidence="5 6">DSM 22697</strain>
    </source>
</reference>
<evidence type="ECO:0000313" key="5">
    <source>
        <dbReference type="EMBL" id="KRN21999.1"/>
    </source>
</evidence>
<evidence type="ECO:0000256" key="2">
    <source>
        <dbReference type="ARBA" id="ARBA00023125"/>
    </source>
</evidence>
<dbReference type="RefSeq" id="WP_056989575.1">
    <property type="nucleotide sequence ID" value="NZ_AYZJ01000037.1"/>
</dbReference>
<dbReference type="PROSITE" id="PS00356">
    <property type="entry name" value="HTH_LACI_1"/>
    <property type="match status" value="1"/>
</dbReference>
<dbReference type="Pfam" id="PF00356">
    <property type="entry name" value="LacI"/>
    <property type="match status" value="1"/>
</dbReference>
<keyword evidence="1" id="KW-0805">Transcription regulation</keyword>
<evidence type="ECO:0000256" key="1">
    <source>
        <dbReference type="ARBA" id="ARBA00023015"/>
    </source>
</evidence>
<dbReference type="SUPFAM" id="SSF53822">
    <property type="entry name" value="Periplasmic binding protein-like I"/>
    <property type="match status" value="1"/>
</dbReference>
<evidence type="ECO:0000313" key="6">
    <source>
        <dbReference type="Proteomes" id="UP000050865"/>
    </source>
</evidence>
<dbReference type="GO" id="GO:0003700">
    <property type="term" value="F:DNA-binding transcription factor activity"/>
    <property type="evidence" value="ECO:0007669"/>
    <property type="project" value="TreeGrafter"/>
</dbReference>
<dbReference type="PRINTS" id="PR00036">
    <property type="entry name" value="HTHLACI"/>
</dbReference>
<dbReference type="EMBL" id="AYZJ01000037">
    <property type="protein sequence ID" value="KRN21999.1"/>
    <property type="molecule type" value="Genomic_DNA"/>
</dbReference>
<evidence type="ECO:0000259" key="4">
    <source>
        <dbReference type="PROSITE" id="PS50932"/>
    </source>
</evidence>
<dbReference type="AlphaFoldDB" id="A0A0R2F052"/>
<sequence length="318" mass="35295">MVTLSDVAKQANVSKMTVSRVINHPEQVTPELRCLVEEAMTALNYHPNAAAKALANNRTNVIKVVILEDIDTTEPYYMSLIFGIAKGLDKEGYALQLVTDRAHLTGGNRADGYIVTGERARDIPLLEQLNQPFVIFGENRYGFDYIDSDNKAGTALATNYALAKNYQSIVFIGLDVKESFEYSREAGYINTLQQHKKIPQIYRLANHSRVSQAFINENWRKFAPDTCFICASDRIAVGVERGIIENGGDVPRDFGIIGFDGVFLDQVANPQLTTVKQPVQQLGELLARMLLQKLAQSGAQQGELLVTPELITRGSTRE</sequence>
<dbReference type="SMART" id="SM00354">
    <property type="entry name" value="HTH_LACI"/>
    <property type="match status" value="1"/>
</dbReference>
<dbReference type="PATRIC" id="fig|1423730.4.peg.2035"/>
<dbReference type="InterPro" id="IPR010982">
    <property type="entry name" value="Lambda_DNA-bd_dom_sf"/>
</dbReference>
<dbReference type="Proteomes" id="UP000050865">
    <property type="component" value="Unassembled WGS sequence"/>
</dbReference>
<dbReference type="InterPro" id="IPR000843">
    <property type="entry name" value="HTH_LacI"/>
</dbReference>
<dbReference type="PROSITE" id="PS50932">
    <property type="entry name" value="HTH_LACI_2"/>
    <property type="match status" value="1"/>
</dbReference>
<keyword evidence="3" id="KW-0804">Transcription</keyword>
<protein>
    <submittedName>
        <fullName evidence="5">Transcriptional regulator</fullName>
    </submittedName>
</protein>
<keyword evidence="2" id="KW-0238">DNA-binding</keyword>
<dbReference type="InterPro" id="IPR046335">
    <property type="entry name" value="LacI/GalR-like_sensor"/>
</dbReference>
<gene>
    <name evidence="5" type="ORF">FC75_GL001956</name>
</gene>
<feature type="domain" description="HTH lacI-type" evidence="4">
    <location>
        <begin position="2"/>
        <end position="56"/>
    </location>
</feature>
<dbReference type="PANTHER" id="PTHR30146:SF154">
    <property type="entry name" value="TRANSCRIPTION REGULATOR, MEMBER OF GALR FAMILY"/>
    <property type="match status" value="1"/>
</dbReference>
<dbReference type="Pfam" id="PF13377">
    <property type="entry name" value="Peripla_BP_3"/>
    <property type="match status" value="1"/>
</dbReference>
<dbReference type="Gene3D" id="1.10.260.40">
    <property type="entry name" value="lambda repressor-like DNA-binding domains"/>
    <property type="match status" value="1"/>
</dbReference>
<dbReference type="GO" id="GO:0000976">
    <property type="term" value="F:transcription cis-regulatory region binding"/>
    <property type="evidence" value="ECO:0007669"/>
    <property type="project" value="TreeGrafter"/>
</dbReference>
<proteinExistence type="predicted"/>
<organism evidence="5 6">
    <name type="scientific">Lacticaseibacillus camelliae DSM 22697 = JCM 13995</name>
    <dbReference type="NCBI Taxonomy" id="1423730"/>
    <lineage>
        <taxon>Bacteria</taxon>
        <taxon>Bacillati</taxon>
        <taxon>Bacillota</taxon>
        <taxon>Bacilli</taxon>
        <taxon>Lactobacillales</taxon>
        <taxon>Lactobacillaceae</taxon>
        <taxon>Lacticaseibacillus</taxon>
    </lineage>
</organism>
<keyword evidence="6" id="KW-1185">Reference proteome</keyword>
<dbReference type="SUPFAM" id="SSF47413">
    <property type="entry name" value="lambda repressor-like DNA-binding domains"/>
    <property type="match status" value="1"/>
</dbReference>
<dbReference type="STRING" id="1423730.FC75_GL001956"/>